<feature type="domain" description="FIST" evidence="1">
    <location>
        <begin position="120"/>
        <end position="314"/>
    </location>
</feature>
<dbReference type="InterPro" id="IPR013702">
    <property type="entry name" value="FIST_domain_N"/>
</dbReference>
<proteinExistence type="predicted"/>
<dbReference type="OrthoDB" id="9770435at2"/>
<dbReference type="InterPro" id="IPR019494">
    <property type="entry name" value="FIST_C"/>
</dbReference>
<dbReference type="Pfam" id="PF10442">
    <property type="entry name" value="FIST_C"/>
    <property type="match status" value="1"/>
</dbReference>
<evidence type="ECO:0008006" key="5">
    <source>
        <dbReference type="Google" id="ProtNLM"/>
    </source>
</evidence>
<name>A0A5D3K7S1_9BRAD</name>
<evidence type="ECO:0000313" key="4">
    <source>
        <dbReference type="Proteomes" id="UP000324758"/>
    </source>
</evidence>
<evidence type="ECO:0000259" key="1">
    <source>
        <dbReference type="SMART" id="SM00897"/>
    </source>
</evidence>
<dbReference type="AlphaFoldDB" id="A0A5D3K7S1"/>
<comment type="caution">
    <text evidence="3">The sequence shown here is derived from an EMBL/GenBank/DDBJ whole genome shotgun (WGS) entry which is preliminary data.</text>
</comment>
<organism evidence="3 4">
    <name type="scientific">Bradyrhizobium rifense</name>
    <dbReference type="NCBI Taxonomy" id="515499"/>
    <lineage>
        <taxon>Bacteria</taxon>
        <taxon>Pseudomonadati</taxon>
        <taxon>Pseudomonadota</taxon>
        <taxon>Alphaproteobacteria</taxon>
        <taxon>Hyphomicrobiales</taxon>
        <taxon>Nitrobacteraceae</taxon>
        <taxon>Bradyrhizobium</taxon>
    </lineage>
</organism>
<feature type="domain" description="FIST C-domain" evidence="2">
    <location>
        <begin position="315"/>
        <end position="458"/>
    </location>
</feature>
<dbReference type="SMART" id="SM01204">
    <property type="entry name" value="FIST_C"/>
    <property type="match status" value="1"/>
</dbReference>
<dbReference type="Pfam" id="PF08495">
    <property type="entry name" value="FIST"/>
    <property type="match status" value="1"/>
</dbReference>
<evidence type="ECO:0000313" key="3">
    <source>
        <dbReference type="EMBL" id="TYL90359.1"/>
    </source>
</evidence>
<dbReference type="SMART" id="SM00897">
    <property type="entry name" value="FIST"/>
    <property type="match status" value="1"/>
</dbReference>
<accession>A0A5D3K7S1</accession>
<dbReference type="EMBL" id="VSSS01000052">
    <property type="protein sequence ID" value="TYL90359.1"/>
    <property type="molecule type" value="Genomic_DNA"/>
</dbReference>
<evidence type="ECO:0000259" key="2">
    <source>
        <dbReference type="SMART" id="SM01204"/>
    </source>
</evidence>
<reference evidence="3 4" key="1">
    <citation type="submission" date="2019-08" db="EMBL/GenBank/DDBJ databases">
        <title>Bradyrhizobium hipponensis sp. nov., a rhizobium isolated from a Lupinus angustifolius root nodule in Tunisia.</title>
        <authorList>
            <person name="Off K."/>
            <person name="Rejili M."/>
            <person name="Mars M."/>
            <person name="Brachmann A."/>
            <person name="Marin M."/>
        </authorList>
    </citation>
    <scope>NUCLEOTIDE SEQUENCE [LARGE SCALE GENOMIC DNA]</scope>
    <source>
        <strain evidence="3 4">CTAW71</strain>
    </source>
</reference>
<keyword evidence="4" id="KW-1185">Reference proteome</keyword>
<sequence>MPPTSRPSALPRRPAGFRNRRIVPCAPCVQEKACASGRTTEALRTHAIVLRGLTENRSRIRDALHAGVTNGIEVASRLTTTQCAAPQSVVQGPRRARGMQIQYRHWNAAHGWRGANALREPAQLVLYFGGREGLAGGERYRELRGFYPDSHIVGCSTGGQIHGDDIADDVIVAVALHFARTQVRVVNETIESRDASRVCGMRFARQLAAPDLAGVFVLSDGLNVNGNELIAGITEVLGPDLLVTGGLAGDGNRLKQTLVGADGEPQPNRIAAIGFYGASFRFAHGCAGGWDVFGPRRKVTKSEGSVVAELDGEPPLDLYTRYLGEEEVAAMPGSGLAFPLRIHDEAAPDRQIVRSVFAVDRDARTLTFAADIPEGCTAQLMRANFDSLAAGAGEAGRQARSALADGIAGDKLAILVSCTGRRKVMGQRTQDELDAVAAELGDDVVRIGFYSYGEIAPPAATGRCELHNQTMTVTMIAEAAA</sequence>
<protein>
    <recommendedName>
        <fullName evidence="5">Histidine kinase</fullName>
    </recommendedName>
</protein>
<dbReference type="PANTHER" id="PTHR40252">
    <property type="entry name" value="BLR0328 PROTEIN"/>
    <property type="match status" value="1"/>
</dbReference>
<dbReference type="PANTHER" id="PTHR40252:SF2">
    <property type="entry name" value="BLR0328 PROTEIN"/>
    <property type="match status" value="1"/>
</dbReference>
<dbReference type="Proteomes" id="UP000324758">
    <property type="component" value="Unassembled WGS sequence"/>
</dbReference>
<gene>
    <name evidence="3" type="ORF">FXB40_32400</name>
</gene>